<dbReference type="GO" id="GO:0051301">
    <property type="term" value="P:cell division"/>
    <property type="evidence" value="ECO:0007669"/>
    <property type="project" value="UniProtKB-KW"/>
</dbReference>
<evidence type="ECO:0000313" key="11">
    <source>
        <dbReference type="Proteomes" id="UP000054023"/>
    </source>
</evidence>
<dbReference type="OrthoDB" id="4793367at2"/>
<keyword evidence="7" id="KW-0472">Membrane</keyword>
<feature type="domain" description="POTRA" evidence="9">
    <location>
        <begin position="96"/>
        <end position="162"/>
    </location>
</feature>
<dbReference type="PANTHER" id="PTHR37820:SF1">
    <property type="entry name" value="CELL DIVISION PROTEIN FTSQ"/>
    <property type="match status" value="1"/>
</dbReference>
<evidence type="ECO:0000313" key="10">
    <source>
        <dbReference type="EMBL" id="KUG59044.1"/>
    </source>
</evidence>
<keyword evidence="1" id="KW-1003">Cell membrane</keyword>
<name>A0A0W8IGF0_9MICC</name>
<keyword evidence="5" id="KW-0131">Cell cycle</keyword>
<feature type="domain" description="Cell division protein FtsQ/DivIB C-terminal" evidence="8">
    <location>
        <begin position="178"/>
        <end position="287"/>
    </location>
</feature>
<sequence>MKPRVPRPTSDRATTTGEDSAPDQDRPTDAPALQEPEGESSSDHRGFPDESPLDFPEPASVGSRRRRRRRLLTLLISLAVLLGVVATLYFSPLLVVRTITVQDNDLLTDERAQELLAPLHGTPLAQVSQGDVENLLEDERAVDEVMVAAALPEGLEIMVIEHPPVAEVHVGEEILFYSQQGELIRTFDESQRPDAEGYATPVISSEAALENESVFRSIVSVLGQLPEGARESLDSATAESRDSVQLELEDGRTVVWGNDERGAEKAAVLEAILGSPSGEFDGVEVLDISTPSAPVTR</sequence>
<comment type="caution">
    <text evidence="10">The sequence shown here is derived from an EMBL/GenBank/DDBJ whole genome shotgun (WGS) entry which is preliminary data.</text>
</comment>
<dbReference type="PANTHER" id="PTHR37820">
    <property type="entry name" value="CELL DIVISION PROTEIN DIVIB"/>
    <property type="match status" value="1"/>
</dbReference>
<feature type="transmembrane region" description="Helical" evidence="7">
    <location>
        <begin position="71"/>
        <end position="90"/>
    </location>
</feature>
<dbReference type="InterPro" id="IPR013685">
    <property type="entry name" value="POTRA_FtsQ_type"/>
</dbReference>
<accession>A0A0W8IGF0</accession>
<feature type="region of interest" description="Disordered" evidence="6">
    <location>
        <begin position="1"/>
        <end position="62"/>
    </location>
</feature>
<dbReference type="InterPro" id="IPR005548">
    <property type="entry name" value="Cell_div_FtsQ/DivIB_C"/>
</dbReference>
<evidence type="ECO:0000259" key="8">
    <source>
        <dbReference type="Pfam" id="PF03799"/>
    </source>
</evidence>
<dbReference type="RefSeq" id="WP_058888727.1">
    <property type="nucleotide sequence ID" value="NZ_LQBM01000003.1"/>
</dbReference>
<protein>
    <submittedName>
        <fullName evidence="10">Uncharacterized protein</fullName>
    </submittedName>
</protein>
<dbReference type="Pfam" id="PF03799">
    <property type="entry name" value="FtsQ_DivIB_C"/>
    <property type="match status" value="1"/>
</dbReference>
<evidence type="ECO:0000256" key="5">
    <source>
        <dbReference type="ARBA" id="ARBA00023306"/>
    </source>
</evidence>
<evidence type="ECO:0000259" key="9">
    <source>
        <dbReference type="Pfam" id="PF08478"/>
    </source>
</evidence>
<organism evidence="10 11">
    <name type="scientific">Nesterenkonia jeotgali</name>
    <dbReference type="NCBI Taxonomy" id="317018"/>
    <lineage>
        <taxon>Bacteria</taxon>
        <taxon>Bacillati</taxon>
        <taxon>Actinomycetota</taxon>
        <taxon>Actinomycetes</taxon>
        <taxon>Micrococcales</taxon>
        <taxon>Micrococcaceae</taxon>
        <taxon>Nesterenkonia</taxon>
    </lineage>
</organism>
<dbReference type="EMBL" id="LQBM01000003">
    <property type="protein sequence ID" value="KUG59044.1"/>
    <property type="molecule type" value="Genomic_DNA"/>
</dbReference>
<dbReference type="STRING" id="317018.AVL63_03245"/>
<evidence type="ECO:0000256" key="1">
    <source>
        <dbReference type="ARBA" id="ARBA00022475"/>
    </source>
</evidence>
<evidence type="ECO:0000256" key="3">
    <source>
        <dbReference type="ARBA" id="ARBA00022692"/>
    </source>
</evidence>
<evidence type="ECO:0000256" key="7">
    <source>
        <dbReference type="SAM" id="Phobius"/>
    </source>
</evidence>
<gene>
    <name evidence="10" type="ORF">AVL63_03245</name>
</gene>
<dbReference type="Pfam" id="PF08478">
    <property type="entry name" value="POTRA_1"/>
    <property type="match status" value="1"/>
</dbReference>
<evidence type="ECO:0000256" key="4">
    <source>
        <dbReference type="ARBA" id="ARBA00022989"/>
    </source>
</evidence>
<proteinExistence type="predicted"/>
<dbReference type="GO" id="GO:0005886">
    <property type="term" value="C:plasma membrane"/>
    <property type="evidence" value="ECO:0007669"/>
    <property type="project" value="TreeGrafter"/>
</dbReference>
<dbReference type="AlphaFoldDB" id="A0A0W8IGF0"/>
<keyword evidence="11" id="KW-1185">Reference proteome</keyword>
<reference evidence="11" key="1">
    <citation type="submission" date="2015-12" db="EMBL/GenBank/DDBJ databases">
        <authorList>
            <person name="Nair G.R."/>
            <person name="Kaur G."/>
            <person name="Mayilraj S."/>
        </authorList>
    </citation>
    <scope>NUCLEOTIDE SEQUENCE [LARGE SCALE GENOMIC DNA]</scope>
    <source>
        <strain evidence="11">CD08_7</strain>
    </source>
</reference>
<evidence type="ECO:0000256" key="6">
    <source>
        <dbReference type="SAM" id="MobiDB-lite"/>
    </source>
</evidence>
<keyword evidence="3 7" id="KW-0812">Transmembrane</keyword>
<dbReference type="InterPro" id="IPR050487">
    <property type="entry name" value="FtsQ_DivIB"/>
</dbReference>
<evidence type="ECO:0000256" key="2">
    <source>
        <dbReference type="ARBA" id="ARBA00022618"/>
    </source>
</evidence>
<keyword evidence="4 7" id="KW-1133">Transmembrane helix</keyword>
<dbReference type="Proteomes" id="UP000054023">
    <property type="component" value="Unassembled WGS sequence"/>
</dbReference>
<keyword evidence="2" id="KW-0132">Cell division</keyword>